<dbReference type="InterPro" id="IPR044974">
    <property type="entry name" value="Disease_R_plants"/>
</dbReference>
<dbReference type="PANTHER" id="PTHR11017:SF570">
    <property type="entry name" value="DISEASE RESISTANCE PROTEIN (TIR-NBS CLASS)-RELATED"/>
    <property type="match status" value="1"/>
</dbReference>
<dbReference type="SUPFAM" id="SSF52047">
    <property type="entry name" value="RNI-like"/>
    <property type="match status" value="1"/>
</dbReference>
<dbReference type="Pfam" id="PF20160">
    <property type="entry name" value="C-JID"/>
    <property type="match status" value="1"/>
</dbReference>
<reference evidence="6 7" key="1">
    <citation type="journal article" date="2018" name="PLoS Genet.">
        <title>Population sequencing reveals clonal diversity and ancestral inbreeding in the grapevine cultivar Chardonnay.</title>
        <authorList>
            <person name="Roach M.J."/>
            <person name="Johnson D.L."/>
            <person name="Bohlmann J."/>
            <person name="van Vuuren H.J."/>
            <person name="Jones S.J."/>
            <person name="Pretorius I.S."/>
            <person name="Schmidt S.A."/>
            <person name="Borneman A.R."/>
        </authorList>
    </citation>
    <scope>NUCLEOTIDE SEQUENCE [LARGE SCALE GENOMIC DNA]</scope>
    <source>
        <strain evidence="7">cv. Chardonnay</strain>
        <tissue evidence="6">Leaf</tissue>
    </source>
</reference>
<sequence length="811" mass="92748">MGWEIVREKYPRDPNKWSRLWEPEDIYRAFIRKQGMENVEAIFMDLSRMKEIQFNSQVWAEMMKLRLLQIICNDDEEFMKMESKVHFPEDFEFPSYELSYLLWERYPFESLPSNFYGENLVEINLKKSNIRQLWQGNKCLGKLKVLNLRGSTQLDHMSDFSTMPNLERLNLRFCGSLDKIDSSIGVLTKLTWLDLSNCKQLKSLPSSIQYLDSLEELYLRNCSSLEKFLEMERGCMKGLRELWLDNTAIEELSSSIGHITSLELLSLRICKNLKSLPSNICRLESLTTLDLRDCSNLETFPEITEDMQHLESLNLRGTDISGNHGGHARVERPRFTWNGYKELPSSVQRIKRLRYLDLSNCKDLETLPHTIYDLEFLEDLIAHGCPKLKKFPRNLGNLKGLRSLEKLDLSYCDGMEGAIFSDIGQFYKLRELNISHCKLLQEIPGVSITLREIDAHDCTALETLFSPSSPLWSSFHKLLKSATQDSECDTQTGISKINIPGSSGIPRWVSYQKMGNHIRIRLPMNLYEDNNFFGFAFFYLYQKVNGSEKHFEDDFPLLYSWKLLGGSSIVVVYYPKVAVLDEHDSNQRRSLEISFDSHHATCVNIKGVGIHLVYIQDHQQNHAALDLLDVQGNLDVQYPTSQDDEHNHIPIPLDLLRNFGYFKSKSFATTTSSSSCCLRTPSNYPWSRVSPAEVAAIVVLLKDKSSLGSYLLRFSILACGATSHSATHFAVYSSACRDSPVTTSHSFASLSGYVGLHEKLVYHEFKVVNIYTIKSGALQIVLQQLPLGCGLVIGPGQLFFSFIIRAVSGFK</sequence>
<feature type="domain" description="C-JID" evidence="4">
    <location>
        <begin position="503"/>
        <end position="618"/>
    </location>
</feature>
<keyword evidence="1" id="KW-0433">Leucine-rich repeat</keyword>
<protein>
    <submittedName>
        <fullName evidence="6">Disease resistance-like protein DSC1</fullName>
    </submittedName>
</protein>
<accession>A0A438CLL7</accession>
<dbReference type="Pfam" id="PF07725">
    <property type="entry name" value="LRR_3"/>
    <property type="match status" value="1"/>
</dbReference>
<evidence type="ECO:0000256" key="2">
    <source>
        <dbReference type="ARBA" id="ARBA00022737"/>
    </source>
</evidence>
<evidence type="ECO:0000256" key="3">
    <source>
        <dbReference type="ARBA" id="ARBA00022821"/>
    </source>
</evidence>
<dbReference type="Pfam" id="PF00560">
    <property type="entry name" value="LRR_1"/>
    <property type="match status" value="2"/>
</dbReference>
<dbReference type="InterPro" id="IPR045344">
    <property type="entry name" value="C-JID"/>
</dbReference>
<organism evidence="6 7">
    <name type="scientific">Vitis vinifera</name>
    <name type="common">Grape</name>
    <dbReference type="NCBI Taxonomy" id="29760"/>
    <lineage>
        <taxon>Eukaryota</taxon>
        <taxon>Viridiplantae</taxon>
        <taxon>Streptophyta</taxon>
        <taxon>Embryophyta</taxon>
        <taxon>Tracheophyta</taxon>
        <taxon>Spermatophyta</taxon>
        <taxon>Magnoliopsida</taxon>
        <taxon>eudicotyledons</taxon>
        <taxon>Gunneridae</taxon>
        <taxon>Pentapetalae</taxon>
        <taxon>rosids</taxon>
        <taxon>Vitales</taxon>
        <taxon>Vitaceae</taxon>
        <taxon>Viteae</taxon>
        <taxon>Vitis</taxon>
    </lineage>
</organism>
<proteinExistence type="predicted"/>
<comment type="caution">
    <text evidence="6">The sequence shown here is derived from an EMBL/GenBank/DDBJ whole genome shotgun (WGS) entry which is preliminary data.</text>
</comment>
<dbReference type="PANTHER" id="PTHR11017">
    <property type="entry name" value="LEUCINE-RICH REPEAT-CONTAINING PROTEIN"/>
    <property type="match status" value="1"/>
</dbReference>
<dbReference type="FunFam" id="3.80.10.10:FF:000386">
    <property type="entry name" value="Disease resistance protein RPS4"/>
    <property type="match status" value="1"/>
</dbReference>
<dbReference type="InterPro" id="IPR011713">
    <property type="entry name" value="Leu-rich_rpt_3"/>
</dbReference>
<dbReference type="InterPro" id="IPR058546">
    <property type="entry name" value="RPS4B/Roq1-like_LRR"/>
</dbReference>
<dbReference type="GO" id="GO:0006952">
    <property type="term" value="P:defense response"/>
    <property type="evidence" value="ECO:0007669"/>
    <property type="project" value="InterPro"/>
</dbReference>
<dbReference type="EMBL" id="QGNW01002179">
    <property type="protein sequence ID" value="RVW24100.1"/>
    <property type="molecule type" value="Genomic_DNA"/>
</dbReference>
<keyword evidence="2" id="KW-0677">Repeat</keyword>
<dbReference type="AlphaFoldDB" id="A0A438CLL7"/>
<dbReference type="InterPro" id="IPR032675">
    <property type="entry name" value="LRR_dom_sf"/>
</dbReference>
<evidence type="ECO:0000313" key="7">
    <source>
        <dbReference type="Proteomes" id="UP000288805"/>
    </source>
</evidence>
<feature type="domain" description="Disease resistance protein RPS4B/Roq1-like leucine-rich repeats" evidence="5">
    <location>
        <begin position="210"/>
        <end position="297"/>
    </location>
</feature>
<evidence type="ECO:0000256" key="1">
    <source>
        <dbReference type="ARBA" id="ARBA00022614"/>
    </source>
</evidence>
<dbReference type="Gene3D" id="3.80.10.10">
    <property type="entry name" value="Ribonuclease Inhibitor"/>
    <property type="match status" value="2"/>
</dbReference>
<name>A0A438CLL7_VITVI</name>
<evidence type="ECO:0000259" key="5">
    <source>
        <dbReference type="Pfam" id="PF23286"/>
    </source>
</evidence>
<dbReference type="Proteomes" id="UP000288805">
    <property type="component" value="Unassembled WGS sequence"/>
</dbReference>
<dbReference type="Pfam" id="PF23286">
    <property type="entry name" value="LRR_13"/>
    <property type="match status" value="1"/>
</dbReference>
<evidence type="ECO:0000259" key="4">
    <source>
        <dbReference type="Pfam" id="PF20160"/>
    </source>
</evidence>
<gene>
    <name evidence="6" type="primary">DSC1_13</name>
    <name evidence="6" type="ORF">CK203_088749</name>
</gene>
<dbReference type="InterPro" id="IPR001611">
    <property type="entry name" value="Leu-rich_rpt"/>
</dbReference>
<keyword evidence="3" id="KW-0611">Plant defense</keyword>
<evidence type="ECO:0000313" key="6">
    <source>
        <dbReference type="EMBL" id="RVW24100.1"/>
    </source>
</evidence>